<evidence type="ECO:0000313" key="2">
    <source>
        <dbReference type="WBParaSite" id="PS1159_v2.g23524.t1"/>
    </source>
</evidence>
<accession>A0AC35G499</accession>
<name>A0AC35G499_9BILA</name>
<reference evidence="2" key="1">
    <citation type="submission" date="2022-11" db="UniProtKB">
        <authorList>
            <consortium name="WormBaseParasite"/>
        </authorList>
    </citation>
    <scope>IDENTIFICATION</scope>
</reference>
<organism evidence="1 2">
    <name type="scientific">Panagrolaimus sp. PS1159</name>
    <dbReference type="NCBI Taxonomy" id="55785"/>
    <lineage>
        <taxon>Eukaryota</taxon>
        <taxon>Metazoa</taxon>
        <taxon>Ecdysozoa</taxon>
        <taxon>Nematoda</taxon>
        <taxon>Chromadorea</taxon>
        <taxon>Rhabditida</taxon>
        <taxon>Tylenchina</taxon>
        <taxon>Panagrolaimomorpha</taxon>
        <taxon>Panagrolaimoidea</taxon>
        <taxon>Panagrolaimidae</taxon>
        <taxon>Panagrolaimus</taxon>
    </lineage>
</organism>
<proteinExistence type="predicted"/>
<protein>
    <submittedName>
        <fullName evidence="2">Carboxylic ester hydrolase</fullName>
    </submittedName>
</protein>
<sequence length="613" mass="68825">MASLLGGPYFNYPELNMAQKYLYELSDSKTALKIDAIDIVSTRTLKLENEKGKVLKELSTEFGLMPLEETTVKLSTNLNIGPTVNTIYGKIEGISIQTQLGFKADIFLGIPYAKPPIGELRFEKPQPPSPWKSTFKAENFSLGCATYYVGLNESLVSEDCLTLNIMRPSAPSKNPVGYPVMVFIHGGGFITGASWNFPYQPIVEKLVKREIIFVSINYRLGPFGFYSTGNAFAPGNYGLWDQVEALKFIQKTISNFGGNSKSVTIFGESAGGASVSWLTLSSETEGLFNRAIPMSGSSQAIWANTEDVVGFSKNLTRELGCDKVEDLKKCIQRSSTHEIIKAAKSFTPNTNRYDSPDFSYWNPRIDGDFVDAQNFDEAIKKAPKREHFIGIDSQEDITFALVQSFNFTGAKYLPLPLEKELHFRRENFSAAISALLGTAEHFGKDKDKVTKKIVEFYEKNENYKRNFFLQTFVQIFSDIHFNVPAMREAKMKAAAGHKVFFYRYSHILPEWRNRLVDGARHGSEMENFFSPTTSNLEVQQTTVDLFVNFAVKGIPTSAPLEAAPVTATKIPFIDINKISKAQDNLWPDRTQFWDQLAKDYGFDWPSGRDTTNS</sequence>
<evidence type="ECO:0000313" key="1">
    <source>
        <dbReference type="Proteomes" id="UP000887580"/>
    </source>
</evidence>
<dbReference type="WBParaSite" id="PS1159_v2.g23524.t1">
    <property type="protein sequence ID" value="PS1159_v2.g23524.t1"/>
    <property type="gene ID" value="PS1159_v2.g23524"/>
</dbReference>
<dbReference type="Proteomes" id="UP000887580">
    <property type="component" value="Unplaced"/>
</dbReference>